<protein>
    <recommendedName>
        <fullName evidence="2">XPG N-terminal domain-containing protein</fullName>
    </recommendedName>
</protein>
<feature type="domain" description="XPG N-terminal" evidence="2">
    <location>
        <begin position="2"/>
        <end position="37"/>
    </location>
</feature>
<evidence type="ECO:0000259" key="2">
    <source>
        <dbReference type="Pfam" id="PF00752"/>
    </source>
</evidence>
<dbReference type="Gene3D" id="3.40.50.1010">
    <property type="entry name" value="5'-nuclease"/>
    <property type="match status" value="1"/>
</dbReference>
<keyword evidence="1" id="KW-0472">Membrane</keyword>
<name>L0AXT5_THEEQ</name>
<dbReference type="Proteomes" id="UP000031512">
    <property type="component" value="Chromosome 1"/>
</dbReference>
<dbReference type="GeneID" id="15807138"/>
<keyword evidence="4" id="KW-1185">Reference proteome</keyword>
<evidence type="ECO:0000313" key="3">
    <source>
        <dbReference type="EMBL" id="AFZ79724.1"/>
    </source>
</evidence>
<accession>L0AXT5</accession>
<evidence type="ECO:0000313" key="4">
    <source>
        <dbReference type="Proteomes" id="UP000031512"/>
    </source>
</evidence>
<reference evidence="3 4" key="1">
    <citation type="journal article" date="2012" name="BMC Genomics">
        <title>Comparative genomic analysis and phylogenetic position of Theileria equi.</title>
        <authorList>
            <person name="Kappmeyer L.S."/>
            <person name="Thiagarajan M."/>
            <person name="Herndon D.R."/>
            <person name="Ramsay J.D."/>
            <person name="Caler E."/>
            <person name="Djikeng A."/>
            <person name="Gillespie J.J."/>
            <person name="Lau A.O."/>
            <person name="Roalson E.H."/>
            <person name="Silva J.C."/>
            <person name="Silva M.G."/>
            <person name="Suarez C.E."/>
            <person name="Ueti M.W."/>
            <person name="Nene V.M."/>
            <person name="Mealey R.H."/>
            <person name="Knowles D.P."/>
            <person name="Brayton K.A."/>
        </authorList>
    </citation>
    <scope>NUCLEOTIDE SEQUENCE [LARGE SCALE GENOMIC DNA]</scope>
    <source>
        <strain evidence="3 4">WA</strain>
    </source>
</reference>
<dbReference type="EMBL" id="CP001669">
    <property type="protein sequence ID" value="AFZ79724.1"/>
    <property type="molecule type" value="Genomic_DNA"/>
</dbReference>
<dbReference type="Pfam" id="PF00752">
    <property type="entry name" value="XPG_N"/>
    <property type="match status" value="1"/>
</dbReference>
<dbReference type="OrthoDB" id="1713168at2759"/>
<keyword evidence="1" id="KW-1133">Transmembrane helix</keyword>
<dbReference type="RefSeq" id="XP_004829390.1">
    <property type="nucleotide sequence ID" value="XM_004829333.1"/>
</dbReference>
<feature type="transmembrane region" description="Helical" evidence="1">
    <location>
        <begin position="50"/>
        <end position="73"/>
    </location>
</feature>
<dbReference type="InterPro" id="IPR029060">
    <property type="entry name" value="PIN-like_dom_sf"/>
</dbReference>
<gene>
    <name evidence="3" type="ORF">BEWA_025730</name>
</gene>
<dbReference type="AlphaFoldDB" id="L0AXT5"/>
<dbReference type="InterPro" id="IPR006085">
    <property type="entry name" value="XPG_DNA_repair_N"/>
</dbReference>
<dbReference type="GO" id="GO:0004518">
    <property type="term" value="F:nuclease activity"/>
    <property type="evidence" value="ECO:0007669"/>
    <property type="project" value="InterPro"/>
</dbReference>
<dbReference type="VEuPathDB" id="PiroplasmaDB:BEWA_025730"/>
<dbReference type="SUPFAM" id="SSF88723">
    <property type="entry name" value="PIN domain-like"/>
    <property type="match status" value="1"/>
</dbReference>
<organism evidence="3 4">
    <name type="scientific">Theileria equi strain WA</name>
    <dbReference type="NCBI Taxonomy" id="1537102"/>
    <lineage>
        <taxon>Eukaryota</taxon>
        <taxon>Sar</taxon>
        <taxon>Alveolata</taxon>
        <taxon>Apicomplexa</taxon>
        <taxon>Aconoidasida</taxon>
        <taxon>Piroplasmida</taxon>
        <taxon>Theileriidae</taxon>
        <taxon>Theileria</taxon>
    </lineage>
</organism>
<dbReference type="KEGG" id="beq:BEWA_025730"/>
<sequence>MNRCVHILEAGIKPLLVFDSTPPNLKLDTLSKRKEKHPLGKPRRQVIVKYCLRITAITVSITSPVIIFVPMHYPSHA</sequence>
<proteinExistence type="predicted"/>
<evidence type="ECO:0000256" key="1">
    <source>
        <dbReference type="SAM" id="Phobius"/>
    </source>
</evidence>
<keyword evidence="1" id="KW-0812">Transmembrane</keyword>